<dbReference type="NCBIfam" id="TIGR01683">
    <property type="entry name" value="thiS"/>
    <property type="match status" value="1"/>
</dbReference>
<accession>A0ABN0TAC1</accession>
<proteinExistence type="predicted"/>
<dbReference type="InterPro" id="IPR016155">
    <property type="entry name" value="Mopterin_synth/thiamin_S_b"/>
</dbReference>
<dbReference type="SUPFAM" id="SSF54285">
    <property type="entry name" value="MoaD/ThiS"/>
    <property type="match status" value="1"/>
</dbReference>
<evidence type="ECO:0000313" key="2">
    <source>
        <dbReference type="Proteomes" id="UP001501176"/>
    </source>
</evidence>
<dbReference type="InterPro" id="IPR012675">
    <property type="entry name" value="Beta-grasp_dom_sf"/>
</dbReference>
<protein>
    <submittedName>
        <fullName evidence="1">Sulfur carrier protein ThiS</fullName>
    </submittedName>
</protein>
<gene>
    <name evidence="1" type="primary">thiS</name>
    <name evidence="1" type="ORF">GCM10009125_01910</name>
</gene>
<reference evidence="1 2" key="1">
    <citation type="journal article" date="2019" name="Int. J. Syst. Evol. Microbiol.">
        <title>The Global Catalogue of Microorganisms (GCM) 10K type strain sequencing project: providing services to taxonomists for standard genome sequencing and annotation.</title>
        <authorList>
            <consortium name="The Broad Institute Genomics Platform"/>
            <consortium name="The Broad Institute Genome Sequencing Center for Infectious Disease"/>
            <person name="Wu L."/>
            <person name="Ma J."/>
        </authorList>
    </citation>
    <scope>NUCLEOTIDE SEQUENCE [LARGE SCALE GENOMIC DNA]</scope>
    <source>
        <strain evidence="1 2">JCM 16240</strain>
    </source>
</reference>
<name>A0ABN0TAC1_9BURK</name>
<dbReference type="InterPro" id="IPR003749">
    <property type="entry name" value="ThiS/MoaD-like"/>
</dbReference>
<sequence length="68" mass="7290">MSLNILLNGTETALDDVRTVHDLVIRLGYEGKRIAVERNGDIVPRSQHAQAPLAEGDRIEIVVAVGGG</sequence>
<organism evidence="1 2">
    <name type="scientific">Castellaniella daejeonensis</name>
    <dbReference type="NCBI Taxonomy" id="659013"/>
    <lineage>
        <taxon>Bacteria</taxon>
        <taxon>Pseudomonadati</taxon>
        <taxon>Pseudomonadota</taxon>
        <taxon>Betaproteobacteria</taxon>
        <taxon>Burkholderiales</taxon>
        <taxon>Alcaligenaceae</taxon>
        <taxon>Castellaniella</taxon>
    </lineage>
</organism>
<dbReference type="CDD" id="cd00565">
    <property type="entry name" value="Ubl_ThiS"/>
    <property type="match status" value="1"/>
</dbReference>
<keyword evidence="2" id="KW-1185">Reference proteome</keyword>
<dbReference type="EMBL" id="BAAAFN010000004">
    <property type="protein sequence ID" value="GAA0216554.1"/>
    <property type="molecule type" value="Genomic_DNA"/>
</dbReference>
<dbReference type="Pfam" id="PF02597">
    <property type="entry name" value="ThiS"/>
    <property type="match status" value="1"/>
</dbReference>
<dbReference type="InterPro" id="IPR010035">
    <property type="entry name" value="Thi_S"/>
</dbReference>
<comment type="caution">
    <text evidence="1">The sequence shown here is derived from an EMBL/GenBank/DDBJ whole genome shotgun (WGS) entry which is preliminary data.</text>
</comment>
<dbReference type="Gene3D" id="3.10.20.30">
    <property type="match status" value="1"/>
</dbReference>
<dbReference type="PANTHER" id="PTHR34472">
    <property type="entry name" value="SULFUR CARRIER PROTEIN THIS"/>
    <property type="match status" value="1"/>
</dbReference>
<evidence type="ECO:0000313" key="1">
    <source>
        <dbReference type="EMBL" id="GAA0216554.1"/>
    </source>
</evidence>
<dbReference type="Proteomes" id="UP001501176">
    <property type="component" value="Unassembled WGS sequence"/>
</dbReference>
<dbReference type="PANTHER" id="PTHR34472:SF1">
    <property type="entry name" value="SULFUR CARRIER PROTEIN THIS"/>
    <property type="match status" value="1"/>
</dbReference>